<evidence type="ECO:0000313" key="2">
    <source>
        <dbReference type="EMBL" id="CAB3403885.1"/>
    </source>
</evidence>
<feature type="compositionally biased region" description="Low complexity" evidence="1">
    <location>
        <begin position="56"/>
        <end position="70"/>
    </location>
</feature>
<feature type="region of interest" description="Disordered" evidence="1">
    <location>
        <begin position="55"/>
        <end position="97"/>
    </location>
</feature>
<feature type="compositionally biased region" description="Polar residues" evidence="1">
    <location>
        <begin position="81"/>
        <end position="97"/>
    </location>
</feature>
<feature type="region of interest" description="Disordered" evidence="1">
    <location>
        <begin position="1"/>
        <end position="41"/>
    </location>
</feature>
<keyword evidence="3" id="KW-1185">Reference proteome</keyword>
<dbReference type="OrthoDB" id="5857063at2759"/>
<accession>A0A8S1F0E1</accession>
<reference evidence="2 3" key="1">
    <citation type="submission" date="2020-04" db="EMBL/GenBank/DDBJ databases">
        <authorList>
            <person name="Laetsch R D."/>
            <person name="Stevens L."/>
            <person name="Kumar S."/>
            <person name="Blaxter L. M."/>
        </authorList>
    </citation>
    <scope>NUCLEOTIDE SEQUENCE [LARGE SCALE GENOMIC DNA]</scope>
</reference>
<dbReference type="EMBL" id="CADEPM010000004">
    <property type="protein sequence ID" value="CAB3403885.1"/>
    <property type="molecule type" value="Genomic_DNA"/>
</dbReference>
<protein>
    <submittedName>
        <fullName evidence="2">Uncharacterized protein</fullName>
    </submittedName>
</protein>
<comment type="caution">
    <text evidence="2">The sequence shown here is derived from an EMBL/GenBank/DDBJ whole genome shotgun (WGS) entry which is preliminary data.</text>
</comment>
<feature type="compositionally biased region" description="Basic residues" evidence="1">
    <location>
        <begin position="27"/>
        <end position="40"/>
    </location>
</feature>
<evidence type="ECO:0000256" key="1">
    <source>
        <dbReference type="SAM" id="MobiDB-lite"/>
    </source>
</evidence>
<sequence length="129" mass="14289">MWGDSEKPDSLLLGSRLADGGASGSGRHLHHHHHFHHPHQHFGIGTKPFYHMNRIAGGASSSTSASSSSTHPTMPLHIGIPSSSSLQHHQRPRTPQSLVMWKGETSRKKRFARLDVCTFRNVANQIEFS</sequence>
<organism evidence="2 3">
    <name type="scientific">Caenorhabditis bovis</name>
    <dbReference type="NCBI Taxonomy" id="2654633"/>
    <lineage>
        <taxon>Eukaryota</taxon>
        <taxon>Metazoa</taxon>
        <taxon>Ecdysozoa</taxon>
        <taxon>Nematoda</taxon>
        <taxon>Chromadorea</taxon>
        <taxon>Rhabditida</taxon>
        <taxon>Rhabditina</taxon>
        <taxon>Rhabditomorpha</taxon>
        <taxon>Rhabditoidea</taxon>
        <taxon>Rhabditidae</taxon>
        <taxon>Peloderinae</taxon>
        <taxon>Caenorhabditis</taxon>
    </lineage>
</organism>
<proteinExistence type="predicted"/>
<gene>
    <name evidence="2" type="ORF">CBOVIS_LOCUS6295</name>
</gene>
<evidence type="ECO:0000313" key="3">
    <source>
        <dbReference type="Proteomes" id="UP000494206"/>
    </source>
</evidence>
<name>A0A8S1F0E1_9PELO</name>
<dbReference type="AlphaFoldDB" id="A0A8S1F0E1"/>
<dbReference type="Proteomes" id="UP000494206">
    <property type="component" value="Unassembled WGS sequence"/>
</dbReference>